<evidence type="ECO:0000313" key="3">
    <source>
        <dbReference type="Proteomes" id="UP000318478"/>
    </source>
</evidence>
<dbReference type="EMBL" id="SJPO01000004">
    <property type="protein sequence ID" value="TWT77407.1"/>
    <property type="molecule type" value="Genomic_DNA"/>
</dbReference>
<dbReference type="AlphaFoldDB" id="A0A5C5YRS2"/>
<keyword evidence="3" id="KW-1185">Reference proteome</keyword>
<keyword evidence="1" id="KW-0812">Transmembrane</keyword>
<comment type="caution">
    <text evidence="2">The sequence shown here is derived from an EMBL/GenBank/DDBJ whole genome shotgun (WGS) entry which is preliminary data.</text>
</comment>
<organism evidence="2 3">
    <name type="scientific">Posidoniimonas polymericola</name>
    <dbReference type="NCBI Taxonomy" id="2528002"/>
    <lineage>
        <taxon>Bacteria</taxon>
        <taxon>Pseudomonadati</taxon>
        <taxon>Planctomycetota</taxon>
        <taxon>Planctomycetia</taxon>
        <taxon>Pirellulales</taxon>
        <taxon>Lacipirellulaceae</taxon>
        <taxon>Posidoniimonas</taxon>
    </lineage>
</organism>
<evidence type="ECO:0000313" key="2">
    <source>
        <dbReference type="EMBL" id="TWT77407.1"/>
    </source>
</evidence>
<dbReference type="RefSeq" id="WP_146586520.1">
    <property type="nucleotide sequence ID" value="NZ_SJPO01000004.1"/>
</dbReference>
<evidence type="ECO:0000256" key="1">
    <source>
        <dbReference type="SAM" id="Phobius"/>
    </source>
</evidence>
<feature type="transmembrane region" description="Helical" evidence="1">
    <location>
        <begin position="59"/>
        <end position="81"/>
    </location>
</feature>
<feature type="transmembrane region" description="Helical" evidence="1">
    <location>
        <begin position="88"/>
        <end position="107"/>
    </location>
</feature>
<keyword evidence="1" id="KW-1133">Transmembrane helix</keyword>
<proteinExistence type="predicted"/>
<accession>A0A5C5YRS2</accession>
<reference evidence="2 3" key="1">
    <citation type="submission" date="2019-02" db="EMBL/GenBank/DDBJ databases">
        <title>Deep-cultivation of Planctomycetes and their phenomic and genomic characterization uncovers novel biology.</title>
        <authorList>
            <person name="Wiegand S."/>
            <person name="Jogler M."/>
            <person name="Boedeker C."/>
            <person name="Pinto D."/>
            <person name="Vollmers J."/>
            <person name="Rivas-Marin E."/>
            <person name="Kohn T."/>
            <person name="Peeters S.H."/>
            <person name="Heuer A."/>
            <person name="Rast P."/>
            <person name="Oberbeckmann S."/>
            <person name="Bunk B."/>
            <person name="Jeske O."/>
            <person name="Meyerdierks A."/>
            <person name="Storesund J.E."/>
            <person name="Kallscheuer N."/>
            <person name="Luecker S."/>
            <person name="Lage O.M."/>
            <person name="Pohl T."/>
            <person name="Merkel B.J."/>
            <person name="Hornburger P."/>
            <person name="Mueller R.-W."/>
            <person name="Bruemmer F."/>
            <person name="Labrenz M."/>
            <person name="Spormann A.M."/>
            <person name="Op Den Camp H."/>
            <person name="Overmann J."/>
            <person name="Amann R."/>
            <person name="Jetten M.S.M."/>
            <person name="Mascher T."/>
            <person name="Medema M.H."/>
            <person name="Devos D.P."/>
            <person name="Kaster A.-K."/>
            <person name="Ovreas L."/>
            <person name="Rohde M."/>
            <person name="Galperin M.Y."/>
            <person name="Jogler C."/>
        </authorList>
    </citation>
    <scope>NUCLEOTIDE SEQUENCE [LARGE SCALE GENOMIC DNA]</scope>
    <source>
        <strain evidence="2 3">Pla123a</strain>
    </source>
</reference>
<protein>
    <submittedName>
        <fullName evidence="2">Uncharacterized protein</fullName>
    </submittedName>
</protein>
<keyword evidence="1" id="KW-0472">Membrane</keyword>
<feature type="transmembrane region" description="Helical" evidence="1">
    <location>
        <begin position="113"/>
        <end position="131"/>
    </location>
</feature>
<sequence length="152" mass="16367">MRTVLRFVAAVVLGLALSLIGVIAVEFYSSIVHPFPPGIQQMEDPEKQMEAMCVHVANYPGWVLASVVPMWLGTVCLGVYAARRIQGVAAALTVAAPLFLALGLNLSMLPYPWWFTAAMLVGFPIAVWLVFTASQPRAVGEGPEQDAKEVAV</sequence>
<gene>
    <name evidence="2" type="ORF">Pla123a_20680</name>
</gene>
<name>A0A5C5YRS2_9BACT</name>
<dbReference type="OrthoDB" id="287528at2"/>
<dbReference type="Proteomes" id="UP000318478">
    <property type="component" value="Unassembled WGS sequence"/>
</dbReference>